<dbReference type="EMBL" id="JACRTB010000003">
    <property type="protein sequence ID" value="MBC8575215.1"/>
    <property type="molecule type" value="Genomic_DNA"/>
</dbReference>
<feature type="transmembrane region" description="Helical" evidence="1">
    <location>
        <begin position="150"/>
        <end position="177"/>
    </location>
</feature>
<feature type="transmembrane region" description="Helical" evidence="1">
    <location>
        <begin position="7"/>
        <end position="22"/>
    </location>
</feature>
<accession>A0ABR7NG94</accession>
<feature type="domain" description="DUF3592" evidence="2">
    <location>
        <begin position="88"/>
        <end position="140"/>
    </location>
</feature>
<comment type="caution">
    <text evidence="3">The sequence shown here is derived from an EMBL/GenBank/DDBJ whole genome shotgun (WGS) entry which is preliminary data.</text>
</comment>
<dbReference type="InterPro" id="IPR021994">
    <property type="entry name" value="DUF3592"/>
</dbReference>
<name>A0ABR7NG94_9FIRM</name>
<proteinExistence type="predicted"/>
<evidence type="ECO:0000313" key="3">
    <source>
        <dbReference type="EMBL" id="MBC8575215.1"/>
    </source>
</evidence>
<dbReference type="Pfam" id="PF12158">
    <property type="entry name" value="DUF3592"/>
    <property type="match status" value="1"/>
</dbReference>
<organism evidence="3 4">
    <name type="scientific">Yanshouia hominis</name>
    <dbReference type="NCBI Taxonomy" id="2763673"/>
    <lineage>
        <taxon>Bacteria</taxon>
        <taxon>Bacillati</taxon>
        <taxon>Bacillota</taxon>
        <taxon>Clostridia</taxon>
        <taxon>Eubacteriales</taxon>
        <taxon>Oscillospiraceae</taxon>
        <taxon>Yanshouia</taxon>
    </lineage>
</organism>
<dbReference type="Proteomes" id="UP000658131">
    <property type="component" value="Unassembled WGS sequence"/>
</dbReference>
<evidence type="ECO:0000256" key="1">
    <source>
        <dbReference type="SAM" id="Phobius"/>
    </source>
</evidence>
<gene>
    <name evidence="3" type="ORF">H8717_02155</name>
</gene>
<sequence>MKSIKVIVIGFIFAVALVAWPAGYMQYITAGIGFLLAAVLMAWLGVRRRKSAQKEYEDDVRRYTGTTMMKVVWIEESADERWAHQKDGSDRLRRETYYLPTYEYTVNGTTYRYSSRQSLSGKRDLGRQVMGYYDPAKPERITENRPRKPVFGGAYCFLWTAFLLFFGIMTFTGQVAFS</sequence>
<evidence type="ECO:0000313" key="4">
    <source>
        <dbReference type="Proteomes" id="UP000658131"/>
    </source>
</evidence>
<feature type="transmembrane region" description="Helical" evidence="1">
    <location>
        <begin position="28"/>
        <end position="46"/>
    </location>
</feature>
<reference evidence="3 4" key="1">
    <citation type="submission" date="2020-08" db="EMBL/GenBank/DDBJ databases">
        <title>Genome public.</title>
        <authorList>
            <person name="Liu C."/>
            <person name="Sun Q."/>
        </authorList>
    </citation>
    <scope>NUCLEOTIDE SEQUENCE [LARGE SCALE GENOMIC DNA]</scope>
    <source>
        <strain evidence="3 4">BX1</strain>
    </source>
</reference>
<evidence type="ECO:0000259" key="2">
    <source>
        <dbReference type="Pfam" id="PF12158"/>
    </source>
</evidence>
<keyword evidence="1" id="KW-0472">Membrane</keyword>
<keyword evidence="4" id="KW-1185">Reference proteome</keyword>
<keyword evidence="1" id="KW-0812">Transmembrane</keyword>
<dbReference type="RefSeq" id="WP_262398869.1">
    <property type="nucleotide sequence ID" value="NZ_JACRTB010000003.1"/>
</dbReference>
<keyword evidence="1" id="KW-1133">Transmembrane helix</keyword>
<protein>
    <recommendedName>
        <fullName evidence="2">DUF3592 domain-containing protein</fullName>
    </recommendedName>
</protein>